<feature type="non-terminal residue" evidence="4">
    <location>
        <position position="1"/>
    </location>
</feature>
<gene>
    <name evidence="4" type="ORF">S12H4_54334</name>
</gene>
<proteinExistence type="predicted"/>
<dbReference type="Pfam" id="PF17762">
    <property type="entry name" value="HTH_ParB"/>
    <property type="match status" value="1"/>
</dbReference>
<dbReference type="InterPro" id="IPR050336">
    <property type="entry name" value="Chromosome_partition/occlusion"/>
</dbReference>
<reference evidence="4" key="1">
    <citation type="journal article" date="2014" name="Front. Microbiol.">
        <title>High frequency of phylogenetically diverse reductive dehalogenase-homologous genes in deep subseafloor sedimentary metagenomes.</title>
        <authorList>
            <person name="Kawai M."/>
            <person name="Futagami T."/>
            <person name="Toyoda A."/>
            <person name="Takaki Y."/>
            <person name="Nishi S."/>
            <person name="Hori S."/>
            <person name="Arai W."/>
            <person name="Tsubouchi T."/>
            <person name="Morono Y."/>
            <person name="Uchiyama I."/>
            <person name="Ito T."/>
            <person name="Fujiyama A."/>
            <person name="Inagaki F."/>
            <person name="Takami H."/>
        </authorList>
    </citation>
    <scope>NUCLEOTIDE SEQUENCE</scope>
    <source>
        <strain evidence="4">Expedition CK06-06</strain>
    </source>
</reference>
<evidence type="ECO:0000313" key="4">
    <source>
        <dbReference type="EMBL" id="GAJ09398.1"/>
    </source>
</evidence>
<keyword evidence="2" id="KW-0238">DNA-binding</keyword>
<evidence type="ECO:0000256" key="2">
    <source>
        <dbReference type="ARBA" id="ARBA00023125"/>
    </source>
</evidence>
<dbReference type="SMART" id="SM00470">
    <property type="entry name" value="ParB"/>
    <property type="match status" value="1"/>
</dbReference>
<dbReference type="FunFam" id="3.90.1530.30:FF:000001">
    <property type="entry name" value="Chromosome partitioning protein ParB"/>
    <property type="match status" value="1"/>
</dbReference>
<evidence type="ECO:0000259" key="3">
    <source>
        <dbReference type="SMART" id="SM00470"/>
    </source>
</evidence>
<dbReference type="InterPro" id="IPR041468">
    <property type="entry name" value="HTH_ParB/Spo0J"/>
</dbReference>
<dbReference type="NCBIfam" id="TIGR00180">
    <property type="entry name" value="parB_part"/>
    <property type="match status" value="1"/>
</dbReference>
<dbReference type="InterPro" id="IPR004437">
    <property type="entry name" value="ParB/RepB/Spo0J"/>
</dbReference>
<dbReference type="InterPro" id="IPR003115">
    <property type="entry name" value="ParB_N"/>
</dbReference>
<dbReference type="SUPFAM" id="SSF110849">
    <property type="entry name" value="ParB/Sulfiredoxin"/>
    <property type="match status" value="1"/>
</dbReference>
<dbReference type="EMBL" id="BARW01034721">
    <property type="protein sequence ID" value="GAJ09398.1"/>
    <property type="molecule type" value="Genomic_DNA"/>
</dbReference>
<dbReference type="PANTHER" id="PTHR33375">
    <property type="entry name" value="CHROMOSOME-PARTITIONING PROTEIN PARB-RELATED"/>
    <property type="match status" value="1"/>
</dbReference>
<dbReference type="PANTHER" id="PTHR33375:SF1">
    <property type="entry name" value="CHROMOSOME-PARTITIONING PROTEIN PARB-RELATED"/>
    <property type="match status" value="1"/>
</dbReference>
<comment type="caution">
    <text evidence="4">The sequence shown here is derived from an EMBL/GenBank/DDBJ whole genome shotgun (WGS) entry which is preliminary data.</text>
</comment>
<dbReference type="InterPro" id="IPR036086">
    <property type="entry name" value="ParB/Sulfiredoxin_sf"/>
</dbReference>
<keyword evidence="1" id="KW-0159">Chromosome partition</keyword>
<dbReference type="GO" id="GO:0007059">
    <property type="term" value="P:chromosome segregation"/>
    <property type="evidence" value="ECO:0007669"/>
    <property type="project" value="UniProtKB-KW"/>
</dbReference>
<dbReference type="Gene3D" id="3.90.1530.30">
    <property type="match status" value="1"/>
</dbReference>
<protein>
    <recommendedName>
        <fullName evidence="3">ParB-like N-terminal domain-containing protein</fullName>
    </recommendedName>
</protein>
<dbReference type="AlphaFoldDB" id="X1TVM9"/>
<dbReference type="GO" id="GO:0005694">
    <property type="term" value="C:chromosome"/>
    <property type="evidence" value="ECO:0007669"/>
    <property type="project" value="TreeGrafter"/>
</dbReference>
<organism evidence="4">
    <name type="scientific">marine sediment metagenome</name>
    <dbReference type="NCBI Taxonomy" id="412755"/>
    <lineage>
        <taxon>unclassified sequences</taxon>
        <taxon>metagenomes</taxon>
        <taxon>ecological metagenomes</taxon>
    </lineage>
</organism>
<evidence type="ECO:0000256" key="1">
    <source>
        <dbReference type="ARBA" id="ARBA00022829"/>
    </source>
</evidence>
<sequence length="229" mass="26198">TKKIRQIPLLAIKPDPSQPRKEFDDEELQELAQSIHRNGLLNPITVKTNGDGEYIIIAGERRYRAHQILDAETIECIVYTGKNGKELQLIENINRKDLNYMELAGAYRSYLDDGHTLDELSQVVGKPKNIISWMLNLEKCRPEVQHLVKRNQLSLVVAISLSKLTENGQLRALKTMQVTKLNVAECQALCEQIYSEENQVDMFAEEPKLTDEEMKTRAKIQNALDRACH</sequence>
<dbReference type="CDD" id="cd16393">
    <property type="entry name" value="SPO0J_N"/>
    <property type="match status" value="1"/>
</dbReference>
<dbReference type="Gene3D" id="1.10.10.2830">
    <property type="match status" value="1"/>
</dbReference>
<name>X1TVM9_9ZZZZ</name>
<dbReference type="GO" id="GO:0003677">
    <property type="term" value="F:DNA binding"/>
    <property type="evidence" value="ECO:0007669"/>
    <property type="project" value="UniProtKB-KW"/>
</dbReference>
<dbReference type="Pfam" id="PF02195">
    <property type="entry name" value="ParB_N"/>
    <property type="match status" value="1"/>
</dbReference>
<dbReference type="SUPFAM" id="SSF109709">
    <property type="entry name" value="KorB DNA-binding domain-like"/>
    <property type="match status" value="1"/>
</dbReference>
<accession>X1TVM9</accession>
<feature type="non-terminal residue" evidence="4">
    <location>
        <position position="229"/>
    </location>
</feature>
<feature type="domain" description="ParB-like N-terminal" evidence="3">
    <location>
        <begin position="5"/>
        <end position="93"/>
    </location>
</feature>